<dbReference type="EMBL" id="BARU01020521">
    <property type="protein sequence ID" value="GAH49923.1"/>
    <property type="molecule type" value="Genomic_DNA"/>
</dbReference>
<sequence>PETERVFNELIKLSPPQFQSMARMAISSLAEEKAKKRASQEVNNQDIIEAFIEGTPGPFQAEMREGLKKYRLLND</sequence>
<organism evidence="1">
    <name type="scientific">marine sediment metagenome</name>
    <dbReference type="NCBI Taxonomy" id="412755"/>
    <lineage>
        <taxon>unclassified sequences</taxon>
        <taxon>metagenomes</taxon>
        <taxon>ecological metagenomes</taxon>
    </lineage>
</organism>
<dbReference type="AlphaFoldDB" id="X1HX99"/>
<evidence type="ECO:0000313" key="1">
    <source>
        <dbReference type="EMBL" id="GAH49923.1"/>
    </source>
</evidence>
<feature type="non-terminal residue" evidence="1">
    <location>
        <position position="1"/>
    </location>
</feature>
<proteinExistence type="predicted"/>
<accession>X1HX99</accession>
<comment type="caution">
    <text evidence="1">The sequence shown here is derived from an EMBL/GenBank/DDBJ whole genome shotgun (WGS) entry which is preliminary data.</text>
</comment>
<gene>
    <name evidence="1" type="ORF">S03H2_33688</name>
</gene>
<reference evidence="1" key="1">
    <citation type="journal article" date="2014" name="Front. Microbiol.">
        <title>High frequency of phylogenetically diverse reductive dehalogenase-homologous genes in deep subseafloor sedimentary metagenomes.</title>
        <authorList>
            <person name="Kawai M."/>
            <person name="Futagami T."/>
            <person name="Toyoda A."/>
            <person name="Takaki Y."/>
            <person name="Nishi S."/>
            <person name="Hori S."/>
            <person name="Arai W."/>
            <person name="Tsubouchi T."/>
            <person name="Morono Y."/>
            <person name="Uchiyama I."/>
            <person name="Ito T."/>
            <person name="Fujiyama A."/>
            <person name="Inagaki F."/>
            <person name="Takami H."/>
        </authorList>
    </citation>
    <scope>NUCLEOTIDE SEQUENCE</scope>
    <source>
        <strain evidence="1">Expedition CK06-06</strain>
    </source>
</reference>
<protein>
    <submittedName>
        <fullName evidence="1">Uncharacterized protein</fullName>
    </submittedName>
</protein>
<name>X1HX99_9ZZZZ</name>